<evidence type="ECO:0000313" key="2">
    <source>
        <dbReference type="EMBL" id="SNZ03557.1"/>
    </source>
</evidence>
<evidence type="ECO:0008006" key="4">
    <source>
        <dbReference type="Google" id="ProtNLM"/>
    </source>
</evidence>
<organism evidence="2 3">
    <name type="scientific">Persephonella hydrogeniphila</name>
    <dbReference type="NCBI Taxonomy" id="198703"/>
    <lineage>
        <taxon>Bacteria</taxon>
        <taxon>Pseudomonadati</taxon>
        <taxon>Aquificota</taxon>
        <taxon>Aquificia</taxon>
        <taxon>Aquificales</taxon>
        <taxon>Hydrogenothermaceae</taxon>
        <taxon>Persephonella</taxon>
    </lineage>
</organism>
<dbReference type="SUPFAM" id="SSF56935">
    <property type="entry name" value="Porins"/>
    <property type="match status" value="1"/>
</dbReference>
<name>A0A285N407_9AQUI</name>
<keyword evidence="3" id="KW-1185">Reference proteome</keyword>
<feature type="signal peptide" evidence="1">
    <location>
        <begin position="1"/>
        <end position="19"/>
    </location>
</feature>
<keyword evidence="1" id="KW-0732">Signal</keyword>
<dbReference type="Proteomes" id="UP000219036">
    <property type="component" value="Unassembled WGS sequence"/>
</dbReference>
<accession>A0A285N407</accession>
<feature type="chain" id="PRO_5012244786" description="Phosphate-selective porin O and P" evidence="1">
    <location>
        <begin position="20"/>
        <end position="384"/>
    </location>
</feature>
<dbReference type="InterPro" id="IPR023614">
    <property type="entry name" value="Porin_dom_sf"/>
</dbReference>
<protein>
    <recommendedName>
        <fullName evidence="4">Phosphate-selective porin O and P</fullName>
    </recommendedName>
</protein>
<dbReference type="OrthoDB" id="5289600at2"/>
<dbReference type="AlphaFoldDB" id="A0A285N407"/>
<dbReference type="RefSeq" id="WP_096999597.1">
    <property type="nucleotide sequence ID" value="NZ_OBEI01000001.1"/>
</dbReference>
<dbReference type="EMBL" id="OBEI01000001">
    <property type="protein sequence ID" value="SNZ03557.1"/>
    <property type="molecule type" value="Genomic_DNA"/>
</dbReference>
<gene>
    <name evidence="2" type="ORF">SAMN06265182_0410</name>
</gene>
<sequence length="384" mass="44303">MRKIFLTAAILGVVGISNAGEIQNPIIKKLYEKGVLTKEEAVQLEKDLSKKETPVSSKSKKLKFGGKAYIGYTYTDKKDGKDEGNFEVRRGYFVTKFYFNKKDHARFTLDVTKHYHKDDPDEGKEINVKIKHLYLYKDISSIIPATGFELGIAHTPWLDYEEHSGWWFRSISKTFYEAKDGAHLLPSADAGIDFKTKTEYFSAEYGIFDGEGYDHIGRKDKGSKGNKPMIEGRLTWHILGGGKKKPKPLSQRYANISLHALNSFNHRGSDDDLTVYQIHGVYNQPLFLIAGQYIKSNWYTGSENSGDGYSLNFEIRPLLDHKISFFGRYDSWDSDKYDRQMYIYGIAWHMNKYVTWIANGITADYDKYDNKDYIKYMITAELHY</sequence>
<proteinExistence type="predicted"/>
<evidence type="ECO:0000313" key="3">
    <source>
        <dbReference type="Proteomes" id="UP000219036"/>
    </source>
</evidence>
<reference evidence="3" key="1">
    <citation type="submission" date="2017-09" db="EMBL/GenBank/DDBJ databases">
        <authorList>
            <person name="Varghese N."/>
            <person name="Submissions S."/>
        </authorList>
    </citation>
    <scope>NUCLEOTIDE SEQUENCE [LARGE SCALE GENOMIC DNA]</scope>
    <source>
        <strain evidence="3">DSM 15103</strain>
    </source>
</reference>
<evidence type="ECO:0000256" key="1">
    <source>
        <dbReference type="SAM" id="SignalP"/>
    </source>
</evidence>
<dbReference type="Gene3D" id="2.40.160.10">
    <property type="entry name" value="Porin"/>
    <property type="match status" value="1"/>
</dbReference>